<name>A0A561T9F8_9ACTN</name>
<feature type="compositionally biased region" description="Pro residues" evidence="1">
    <location>
        <begin position="140"/>
        <end position="158"/>
    </location>
</feature>
<dbReference type="Proteomes" id="UP000316603">
    <property type="component" value="Unassembled WGS sequence"/>
</dbReference>
<accession>A0A561T9F8</accession>
<keyword evidence="3" id="KW-1185">Reference proteome</keyword>
<comment type="caution">
    <text evidence="2">The sequence shown here is derived from an EMBL/GenBank/DDBJ whole genome shotgun (WGS) entry which is preliminary data.</text>
</comment>
<evidence type="ECO:0000313" key="3">
    <source>
        <dbReference type="Proteomes" id="UP000316603"/>
    </source>
</evidence>
<evidence type="ECO:0000256" key="1">
    <source>
        <dbReference type="SAM" id="MobiDB-lite"/>
    </source>
</evidence>
<reference evidence="2 3" key="1">
    <citation type="submission" date="2019-06" db="EMBL/GenBank/DDBJ databases">
        <title>Sequencing the genomes of 1000 actinobacteria strains.</title>
        <authorList>
            <person name="Klenk H.-P."/>
        </authorList>
    </citation>
    <scope>NUCLEOTIDE SEQUENCE [LARGE SCALE GENOMIC DNA]</scope>
    <source>
        <strain evidence="2 3">DSM 41695</strain>
    </source>
</reference>
<dbReference type="EMBL" id="VIWV01000001">
    <property type="protein sequence ID" value="TWF83747.1"/>
    <property type="molecule type" value="Genomic_DNA"/>
</dbReference>
<sequence>MEVTTLLLLGAAGGALRGLLDVYIRFLDWQADRRAHRRSPADQEGQPPRFADHFDPVGDSVAAVVHSAMGAGAAVLFGTTGQISGAYAALVVGISAPVILTQLGRVQSVSDALTGPPATEAAPGAGAPATETGAGTGPFPAAPPAPPAPPELAAPPGPAATAGTGVPDGSRAPVRSVTSVPQPPYPPSRGMPEDGADGPDPAAGGAGRTPLSRGPALGEEGST</sequence>
<organism evidence="2 3">
    <name type="scientific">Streptomyces capillispiralis</name>
    <dbReference type="NCBI Taxonomy" id="68182"/>
    <lineage>
        <taxon>Bacteria</taxon>
        <taxon>Bacillati</taxon>
        <taxon>Actinomycetota</taxon>
        <taxon>Actinomycetes</taxon>
        <taxon>Kitasatosporales</taxon>
        <taxon>Streptomycetaceae</taxon>
        <taxon>Streptomyces</taxon>
    </lineage>
</organism>
<gene>
    <name evidence="2" type="ORF">FHX78_11676</name>
</gene>
<evidence type="ECO:0000313" key="2">
    <source>
        <dbReference type="EMBL" id="TWF83747.1"/>
    </source>
</evidence>
<dbReference type="AlphaFoldDB" id="A0A561T9F8"/>
<protein>
    <submittedName>
        <fullName evidence="2">Uncharacterized protein</fullName>
    </submittedName>
</protein>
<feature type="compositionally biased region" description="Low complexity" evidence="1">
    <location>
        <begin position="114"/>
        <end position="139"/>
    </location>
</feature>
<feature type="region of interest" description="Disordered" evidence="1">
    <location>
        <begin position="114"/>
        <end position="223"/>
    </location>
</feature>
<proteinExistence type="predicted"/>